<dbReference type="EMBL" id="CAOQHR010000007">
    <property type="protein sequence ID" value="CAI6336776.1"/>
    <property type="molecule type" value="Genomic_DNA"/>
</dbReference>
<sequence length="76" mass="8292">MFPGQFKLAHPPAEGVTLIPLVTAGQFPMLDPPALQSTRLMSQNNAPPEIVYSTLGLSDGELARLLQPSVFPWFNE</sequence>
<reference evidence="1" key="1">
    <citation type="submission" date="2023-01" db="EMBL/GenBank/DDBJ databases">
        <authorList>
            <person name="Van Ghelder C."/>
            <person name="Rancurel C."/>
        </authorList>
    </citation>
    <scope>NUCLEOTIDE SEQUENCE</scope>
    <source>
        <strain evidence="1">CNCM I-4278</strain>
    </source>
</reference>
<comment type="caution">
    <text evidence="1">The sequence shown here is derived from an EMBL/GenBank/DDBJ whole genome shotgun (WGS) entry which is preliminary data.</text>
</comment>
<organism evidence="1 2">
    <name type="scientific">Periconia digitata</name>
    <dbReference type="NCBI Taxonomy" id="1303443"/>
    <lineage>
        <taxon>Eukaryota</taxon>
        <taxon>Fungi</taxon>
        <taxon>Dikarya</taxon>
        <taxon>Ascomycota</taxon>
        <taxon>Pezizomycotina</taxon>
        <taxon>Dothideomycetes</taxon>
        <taxon>Pleosporomycetidae</taxon>
        <taxon>Pleosporales</taxon>
        <taxon>Massarineae</taxon>
        <taxon>Periconiaceae</taxon>
        <taxon>Periconia</taxon>
    </lineage>
</organism>
<gene>
    <name evidence="1" type="ORF">PDIGIT_LOCUS9882</name>
</gene>
<name>A0A9W4UKY0_9PLEO</name>
<keyword evidence="2" id="KW-1185">Reference proteome</keyword>
<dbReference type="AlphaFoldDB" id="A0A9W4UKY0"/>
<accession>A0A9W4UKY0</accession>
<evidence type="ECO:0000313" key="2">
    <source>
        <dbReference type="Proteomes" id="UP001152607"/>
    </source>
</evidence>
<evidence type="ECO:0000313" key="1">
    <source>
        <dbReference type="EMBL" id="CAI6336776.1"/>
    </source>
</evidence>
<proteinExistence type="predicted"/>
<protein>
    <submittedName>
        <fullName evidence="1">Uncharacterized protein</fullName>
    </submittedName>
</protein>
<dbReference type="Proteomes" id="UP001152607">
    <property type="component" value="Unassembled WGS sequence"/>
</dbReference>